<accession>S4RK88</accession>
<evidence type="ECO:0000256" key="2">
    <source>
        <dbReference type="PROSITE-ProRule" id="PRU00103"/>
    </source>
</evidence>
<dbReference type="InterPro" id="IPR042856">
    <property type="entry name" value="RSP14"/>
</dbReference>
<dbReference type="SUPFAM" id="SSF48371">
    <property type="entry name" value="ARM repeat"/>
    <property type="match status" value="1"/>
</dbReference>
<dbReference type="SMART" id="SM00185">
    <property type="entry name" value="ARM"/>
    <property type="match status" value="5"/>
</dbReference>
<dbReference type="InterPro" id="IPR021133">
    <property type="entry name" value="HEAT_type_2"/>
</dbReference>
<dbReference type="InterPro" id="IPR000357">
    <property type="entry name" value="HEAT"/>
</dbReference>
<dbReference type="Gene3D" id="1.25.10.10">
    <property type="entry name" value="Leucine-rich Repeat Variant"/>
    <property type="match status" value="2"/>
</dbReference>
<organism evidence="3">
    <name type="scientific">Petromyzon marinus</name>
    <name type="common">Sea lamprey</name>
    <dbReference type="NCBI Taxonomy" id="7757"/>
    <lineage>
        <taxon>Eukaryota</taxon>
        <taxon>Metazoa</taxon>
        <taxon>Chordata</taxon>
        <taxon>Craniata</taxon>
        <taxon>Vertebrata</taxon>
        <taxon>Cyclostomata</taxon>
        <taxon>Hyperoartia</taxon>
        <taxon>Petromyzontiformes</taxon>
        <taxon>Petromyzontidae</taxon>
        <taxon>Petromyzon</taxon>
    </lineage>
</organism>
<dbReference type="OMA" id="VWQHDVI"/>
<dbReference type="InterPro" id="IPR016024">
    <property type="entry name" value="ARM-type_fold"/>
</dbReference>
<dbReference type="PANTHER" id="PTHR15599:SF1">
    <property type="entry name" value="RADIAL SPOKE HEAD 14 HOMOLOG"/>
    <property type="match status" value="1"/>
</dbReference>
<name>S4RK88_PETMA</name>
<evidence type="ECO:0000313" key="3">
    <source>
        <dbReference type="Ensembl" id="ENSPMAP00000005621.1"/>
    </source>
</evidence>
<reference evidence="3" key="1">
    <citation type="submission" date="2025-08" db="UniProtKB">
        <authorList>
            <consortium name="Ensembl"/>
        </authorList>
    </citation>
    <scope>IDENTIFICATION</scope>
</reference>
<protein>
    <recommendedName>
        <fullName evidence="4">Radial spoke head 14 homolog</fullName>
    </recommendedName>
</protein>
<dbReference type="InterPro" id="IPR000225">
    <property type="entry name" value="Armadillo"/>
</dbReference>
<keyword evidence="1" id="KW-0677">Repeat</keyword>
<evidence type="ECO:0008006" key="4">
    <source>
        <dbReference type="Google" id="ProtNLM"/>
    </source>
</evidence>
<dbReference type="InterPro" id="IPR011989">
    <property type="entry name" value="ARM-like"/>
</dbReference>
<evidence type="ECO:0000256" key="1">
    <source>
        <dbReference type="ARBA" id="ARBA00022737"/>
    </source>
</evidence>
<reference evidence="3" key="2">
    <citation type="submission" date="2025-09" db="UniProtKB">
        <authorList>
            <consortium name="Ensembl"/>
        </authorList>
    </citation>
    <scope>IDENTIFICATION</scope>
</reference>
<dbReference type="GeneTree" id="ENSGT00500000044989"/>
<dbReference type="PANTHER" id="PTHR15599">
    <property type="entry name" value="RTDR1"/>
    <property type="match status" value="1"/>
</dbReference>
<proteinExistence type="predicted"/>
<dbReference type="Pfam" id="PF02985">
    <property type="entry name" value="HEAT"/>
    <property type="match status" value="1"/>
</dbReference>
<feature type="repeat" description="HEAT" evidence="2">
    <location>
        <begin position="235"/>
        <end position="271"/>
    </location>
</feature>
<sequence length="345" mass="37083">APSNMALYARSSVQLPPDVDPTKATLAFGDRALPRLCRELQGPELLTRQRALMALCDLVHEPEMAYEAVRVGCLECLRSLLVDEDATVRCKTTEALSIMVSHSIVRTMFLSMDLILPLSHLFDDDVDICRLNTHKTLEMLSEIPHGALGIVEAGLVPCLVKKLRSELNEICELILDTLNFCLAVDTMQALEVGAVDVLLTLLLHESERIRAKAARATMNITVSLEGKNQACDKQLVPVLVGLLSDSSTDVRGNAAGAIMTIAVTTQGKYAALGAEAVHPLVELVTDGRSEVRLNAIKAITALAEAPEGREALLPSVSLLGGCRSDASAAVANAVHIALQVITWRP</sequence>
<dbReference type="STRING" id="7757.ENSPMAP00000005621"/>
<dbReference type="Ensembl" id="ENSPMAT00000005642.1">
    <property type="protein sequence ID" value="ENSPMAP00000005621.1"/>
    <property type="gene ID" value="ENSPMAG00000005107.1"/>
</dbReference>
<dbReference type="AlphaFoldDB" id="S4RK88"/>
<dbReference type="HOGENOM" id="CLU_057538_0_0_1"/>
<dbReference type="PROSITE" id="PS50077">
    <property type="entry name" value="HEAT_REPEAT"/>
    <property type="match status" value="1"/>
</dbReference>